<dbReference type="Pfam" id="PF02879">
    <property type="entry name" value="PGM_PMM_II"/>
    <property type="match status" value="1"/>
</dbReference>
<evidence type="ECO:0000256" key="5">
    <source>
        <dbReference type="ARBA" id="ARBA00022842"/>
    </source>
</evidence>
<dbReference type="PANTHER" id="PTHR45745">
    <property type="entry name" value="PHOSPHOMANNOMUTASE 45A"/>
    <property type="match status" value="1"/>
</dbReference>
<dbReference type="Pfam" id="PF02878">
    <property type="entry name" value="PGM_PMM_I"/>
    <property type="match status" value="1"/>
</dbReference>
<dbReference type="InterPro" id="IPR005846">
    <property type="entry name" value="A-D-PHexomutase_a/b/a-III"/>
</dbReference>
<evidence type="ECO:0000256" key="4">
    <source>
        <dbReference type="ARBA" id="ARBA00022723"/>
    </source>
</evidence>
<feature type="domain" description="Alpha-D-phosphohexomutase alpha/beta/alpha" evidence="10">
    <location>
        <begin position="59"/>
        <end position="177"/>
    </location>
</feature>
<evidence type="ECO:0000313" key="13">
    <source>
        <dbReference type="EMBL" id="GAA2177808.1"/>
    </source>
</evidence>
<evidence type="ECO:0000259" key="10">
    <source>
        <dbReference type="Pfam" id="PF02878"/>
    </source>
</evidence>
<reference evidence="13 14" key="1">
    <citation type="journal article" date="2019" name="Int. J. Syst. Evol. Microbiol.">
        <title>The Global Catalogue of Microorganisms (GCM) 10K type strain sequencing project: providing services to taxonomists for standard genome sequencing and annotation.</title>
        <authorList>
            <consortium name="The Broad Institute Genomics Platform"/>
            <consortium name="The Broad Institute Genome Sequencing Center for Infectious Disease"/>
            <person name="Wu L."/>
            <person name="Ma J."/>
        </authorList>
    </citation>
    <scope>NUCLEOTIDE SEQUENCE [LARGE SCALE GENOMIC DNA]</scope>
    <source>
        <strain evidence="13 14">JCM 14917</strain>
    </source>
</reference>
<feature type="domain" description="Alpha-D-phosphohexomutase alpha/beta/alpha" evidence="12">
    <location>
        <begin position="338"/>
        <end position="450"/>
    </location>
</feature>
<dbReference type="SUPFAM" id="SSF55957">
    <property type="entry name" value="Phosphoglucomutase, C-terminal domain"/>
    <property type="match status" value="1"/>
</dbReference>
<evidence type="ECO:0000256" key="3">
    <source>
        <dbReference type="ARBA" id="ARBA00022553"/>
    </source>
</evidence>
<comment type="cofactor">
    <cofactor evidence="1">
        <name>Mg(2+)</name>
        <dbReference type="ChEBI" id="CHEBI:18420"/>
    </cofactor>
</comment>
<dbReference type="InterPro" id="IPR036900">
    <property type="entry name" value="A-D-PHexomutase_C_sf"/>
</dbReference>
<dbReference type="InterPro" id="IPR016066">
    <property type="entry name" value="A-D-PHexomutase_CS"/>
</dbReference>
<evidence type="ECO:0000256" key="8">
    <source>
        <dbReference type="SAM" id="MobiDB-lite"/>
    </source>
</evidence>
<evidence type="ECO:0000256" key="1">
    <source>
        <dbReference type="ARBA" id="ARBA00001946"/>
    </source>
</evidence>
<keyword evidence="6" id="KW-0413">Isomerase</keyword>
<proteinExistence type="inferred from homology"/>
<dbReference type="InterPro" id="IPR005845">
    <property type="entry name" value="A-D-PHexomutase_a/b/a-II"/>
</dbReference>
<dbReference type="InterPro" id="IPR005843">
    <property type="entry name" value="A-D-PHexomutase_C"/>
</dbReference>
<evidence type="ECO:0000256" key="6">
    <source>
        <dbReference type="ARBA" id="ARBA00023235"/>
    </source>
</evidence>
<evidence type="ECO:0000256" key="2">
    <source>
        <dbReference type="ARBA" id="ARBA00010231"/>
    </source>
</evidence>
<evidence type="ECO:0000259" key="12">
    <source>
        <dbReference type="Pfam" id="PF02880"/>
    </source>
</evidence>
<dbReference type="Proteomes" id="UP001500974">
    <property type="component" value="Unassembled WGS sequence"/>
</dbReference>
<feature type="domain" description="Alpha-D-phosphohexomutase alpha/beta/alpha" evidence="11">
    <location>
        <begin position="223"/>
        <end position="325"/>
    </location>
</feature>
<dbReference type="SUPFAM" id="SSF53738">
    <property type="entry name" value="Phosphoglucomutase, first 3 domains"/>
    <property type="match status" value="3"/>
</dbReference>
<keyword evidence="5 7" id="KW-0460">Magnesium</keyword>
<evidence type="ECO:0000259" key="9">
    <source>
        <dbReference type="Pfam" id="PF00408"/>
    </source>
</evidence>
<dbReference type="Pfam" id="PF02880">
    <property type="entry name" value="PGM_PMM_III"/>
    <property type="match status" value="1"/>
</dbReference>
<comment type="similarity">
    <text evidence="2 7">Belongs to the phosphohexose mutase family.</text>
</comment>
<organism evidence="13 14">
    <name type="scientific">Arthrobacter parietis</name>
    <dbReference type="NCBI Taxonomy" id="271434"/>
    <lineage>
        <taxon>Bacteria</taxon>
        <taxon>Bacillati</taxon>
        <taxon>Actinomycetota</taxon>
        <taxon>Actinomycetes</taxon>
        <taxon>Micrococcales</taxon>
        <taxon>Micrococcaceae</taxon>
        <taxon>Arthrobacter</taxon>
    </lineage>
</organism>
<comment type="caution">
    <text evidence="13">The sequence shown here is derived from an EMBL/GenBank/DDBJ whole genome shotgun (WGS) entry which is preliminary data.</text>
</comment>
<evidence type="ECO:0000256" key="7">
    <source>
        <dbReference type="RuleBase" id="RU004326"/>
    </source>
</evidence>
<dbReference type="Gene3D" id="3.30.310.50">
    <property type="entry name" value="Alpha-D-phosphohexomutase, C-terminal domain"/>
    <property type="match status" value="1"/>
</dbReference>
<dbReference type="RefSeq" id="WP_346028807.1">
    <property type="nucleotide sequence ID" value="NZ_BAAAON010000010.1"/>
</dbReference>
<keyword evidence="14" id="KW-1185">Reference proteome</keyword>
<keyword evidence="4 7" id="KW-0479">Metal-binding</keyword>
<keyword evidence="3" id="KW-0597">Phosphoprotein</keyword>
<dbReference type="InterPro" id="IPR005844">
    <property type="entry name" value="A-D-PHexomutase_a/b/a-I"/>
</dbReference>
<feature type="domain" description="Alpha-D-phosphohexomutase C-terminal" evidence="9">
    <location>
        <begin position="512"/>
        <end position="550"/>
    </location>
</feature>
<accession>A0ABN3B0B9</accession>
<dbReference type="PROSITE" id="PS00710">
    <property type="entry name" value="PGM_PMM"/>
    <property type="match status" value="1"/>
</dbReference>
<dbReference type="InterPro" id="IPR016055">
    <property type="entry name" value="A-D-PHexomutase_a/b/a-I/II/III"/>
</dbReference>
<dbReference type="CDD" id="cd05799">
    <property type="entry name" value="PGM2"/>
    <property type="match status" value="1"/>
</dbReference>
<gene>
    <name evidence="13" type="ORF">GCM10009784_29760</name>
</gene>
<dbReference type="EMBL" id="BAAAON010000010">
    <property type="protein sequence ID" value="GAA2177808.1"/>
    <property type="molecule type" value="Genomic_DNA"/>
</dbReference>
<dbReference type="Pfam" id="PF00408">
    <property type="entry name" value="PGM_PMM_IV"/>
    <property type="match status" value="1"/>
</dbReference>
<dbReference type="InterPro" id="IPR005841">
    <property type="entry name" value="Alpha-D-phosphohexomutase_SF"/>
</dbReference>
<name>A0ABN3B0B9_9MICC</name>
<sequence>MQPSSTDLFTAAREWAAQDPDPETRAELEDLLARARNDDDAGQAAALQQLEDAFSGPLLFGTAGLRAALGPGPNRMNRVVVRSAAAGVAAHALNLAKGAYSPRAVVGFDARRNSRIFAEETAAIFTAAGLETFLMPSELPTPVLAYAVRALECEVGVMVTASHNPPQDNGYKVYLGGRAVEETARGVQIVAPHDAQIAEQIAAAGDIQLAPGWNVLPESIETDYVASVLALADREAYPSRDLSIVLTPLHGVGGRTAQSVLASAGFDTVYVVEEQAEPDPTFPTVDFPNPEEPGALDLALAAAADQDADLVLANDPDADRVAAAAKDPATGEWRMLRGDETGALLGLHVAARLADDAKHGAVFANSVVSSRLLGRIADASGISHAQTLTGFKWISRVPDITYGYEEALGYCVAPELVRDKDGLSAALLLAEFAAACKAEGKTLFDILDELALVHGLHASDQLSVRVGSLGLLGAMMNRLREAPPSSFAGSDVVVEEDLAEGVHLPPTDGLLYVTRDDTRVIIRPSGTEPKLKCYLEVIEPVDSAAEVADAKATARTRLDAVIRDVEEALGL</sequence>
<protein>
    <submittedName>
        <fullName evidence="13">Phospho-sugar mutase</fullName>
    </submittedName>
</protein>
<feature type="region of interest" description="Disordered" evidence="8">
    <location>
        <begin position="1"/>
        <end position="24"/>
    </location>
</feature>
<dbReference type="Gene3D" id="3.40.120.10">
    <property type="entry name" value="Alpha-D-Glucose-1,6-Bisphosphate, subunit A, domain 3"/>
    <property type="match status" value="3"/>
</dbReference>
<evidence type="ECO:0000313" key="14">
    <source>
        <dbReference type="Proteomes" id="UP001500974"/>
    </source>
</evidence>
<dbReference type="PRINTS" id="PR00509">
    <property type="entry name" value="PGMPMM"/>
</dbReference>
<evidence type="ECO:0000259" key="11">
    <source>
        <dbReference type="Pfam" id="PF02879"/>
    </source>
</evidence>
<dbReference type="PANTHER" id="PTHR45745:SF1">
    <property type="entry name" value="PHOSPHOGLUCOMUTASE 2B-RELATED"/>
    <property type="match status" value="1"/>
</dbReference>